<accession>A0A7R9CT45</accession>
<organism evidence="2">
    <name type="scientific">Timema poppense</name>
    <name type="common">Walking stick</name>
    <dbReference type="NCBI Taxonomy" id="170557"/>
    <lineage>
        <taxon>Eukaryota</taxon>
        <taxon>Metazoa</taxon>
        <taxon>Ecdysozoa</taxon>
        <taxon>Arthropoda</taxon>
        <taxon>Hexapoda</taxon>
        <taxon>Insecta</taxon>
        <taxon>Pterygota</taxon>
        <taxon>Neoptera</taxon>
        <taxon>Polyneoptera</taxon>
        <taxon>Phasmatodea</taxon>
        <taxon>Timematodea</taxon>
        <taxon>Timematoidea</taxon>
        <taxon>Timematidae</taxon>
        <taxon>Timema</taxon>
    </lineage>
</organism>
<reference evidence="2" key="1">
    <citation type="submission" date="2020-11" db="EMBL/GenBank/DDBJ databases">
        <authorList>
            <person name="Tran Van P."/>
        </authorList>
    </citation>
    <scope>NUCLEOTIDE SEQUENCE</scope>
</reference>
<sequence>MMRLKKMQHIINSFWDKVRDTKVPEASEILTDLGACPMRVGDVTRNDYISDAGSPLSGMEVSSRPSNSLRSFLFVLTKLNLTSFQTHCPADKFWMRRGMIMRLLDLHQETLTNRPHSTTKHRPRPLRRPRLATTTGNQSARPASLHCVCVHTAS</sequence>
<proteinExistence type="predicted"/>
<feature type="compositionally biased region" description="Basic residues" evidence="1">
    <location>
        <begin position="117"/>
        <end position="130"/>
    </location>
</feature>
<dbReference type="AlphaFoldDB" id="A0A7R9CT45"/>
<evidence type="ECO:0000256" key="1">
    <source>
        <dbReference type="SAM" id="MobiDB-lite"/>
    </source>
</evidence>
<protein>
    <submittedName>
        <fullName evidence="2">Uncharacterized protein</fullName>
    </submittedName>
</protein>
<evidence type="ECO:0000313" key="2">
    <source>
        <dbReference type="EMBL" id="CAD7401488.1"/>
    </source>
</evidence>
<gene>
    <name evidence="2" type="ORF">TPSB3V08_LOCUS3121</name>
</gene>
<name>A0A7R9CT45_TIMPO</name>
<feature type="region of interest" description="Disordered" evidence="1">
    <location>
        <begin position="111"/>
        <end position="138"/>
    </location>
</feature>
<dbReference type="EMBL" id="OD001331">
    <property type="protein sequence ID" value="CAD7401488.1"/>
    <property type="molecule type" value="Genomic_DNA"/>
</dbReference>